<dbReference type="FunFam" id="1.20.120.310:FF:000003">
    <property type="entry name" value="Sulfhydryl oxidase"/>
    <property type="match status" value="1"/>
</dbReference>
<evidence type="ECO:0000256" key="8">
    <source>
        <dbReference type="RuleBase" id="RU371123"/>
    </source>
</evidence>
<dbReference type="PANTHER" id="PTHR12645:SF0">
    <property type="entry name" value="FAD-LINKED SULFHYDRYL OXIDASE ALR"/>
    <property type="match status" value="1"/>
</dbReference>
<keyword evidence="5 8" id="KW-0560">Oxidoreductase</keyword>
<dbReference type="OrthoDB" id="17199at2759"/>
<keyword evidence="4 8" id="KW-0274">FAD</keyword>
<organism evidence="11 12">
    <name type="scientific">Tolypocladium paradoxum</name>
    <dbReference type="NCBI Taxonomy" id="94208"/>
    <lineage>
        <taxon>Eukaryota</taxon>
        <taxon>Fungi</taxon>
        <taxon>Dikarya</taxon>
        <taxon>Ascomycota</taxon>
        <taxon>Pezizomycotina</taxon>
        <taxon>Sordariomycetes</taxon>
        <taxon>Hypocreomycetidae</taxon>
        <taxon>Hypocreales</taxon>
        <taxon>Ophiocordycipitaceae</taxon>
        <taxon>Tolypocladium</taxon>
    </lineage>
</organism>
<evidence type="ECO:0000256" key="4">
    <source>
        <dbReference type="ARBA" id="ARBA00022827"/>
    </source>
</evidence>
<dbReference type="GO" id="GO:0016971">
    <property type="term" value="F:flavin-dependent sulfhydryl oxidase activity"/>
    <property type="evidence" value="ECO:0007669"/>
    <property type="project" value="InterPro"/>
</dbReference>
<dbReference type="STRING" id="94208.A0A2S4L3C9"/>
<dbReference type="InterPro" id="IPR017905">
    <property type="entry name" value="ERV/ALR_sulphydryl_oxidase"/>
</dbReference>
<dbReference type="Proteomes" id="UP000237481">
    <property type="component" value="Unassembled WGS sequence"/>
</dbReference>
<dbReference type="Gene3D" id="1.20.120.310">
    <property type="entry name" value="ERV/ALR sulfhydryl oxidase domain"/>
    <property type="match status" value="1"/>
</dbReference>
<accession>A0A2S4L3C9</accession>
<dbReference type="FunFam" id="4.10.320.60:FF:000002">
    <property type="entry name" value="Sulfhydryl oxidase"/>
    <property type="match status" value="1"/>
</dbReference>
<dbReference type="InterPro" id="IPR039799">
    <property type="entry name" value="ALR/ERV"/>
</dbReference>
<dbReference type="PROSITE" id="PS51324">
    <property type="entry name" value="ERV_ALR"/>
    <property type="match status" value="1"/>
</dbReference>
<evidence type="ECO:0000256" key="5">
    <source>
        <dbReference type="ARBA" id="ARBA00023002"/>
    </source>
</evidence>
<reference evidence="11 12" key="1">
    <citation type="submission" date="2018-01" db="EMBL/GenBank/DDBJ databases">
        <title>Harnessing the power of phylogenomics to disentangle the directionality and signatures of interkingdom host jumping in the parasitic fungal genus Tolypocladium.</title>
        <authorList>
            <person name="Quandt C.A."/>
            <person name="Patterson W."/>
            <person name="Spatafora J.W."/>
        </authorList>
    </citation>
    <scope>NUCLEOTIDE SEQUENCE [LARGE SCALE GENOMIC DNA]</scope>
    <source>
        <strain evidence="11 12">NRBC 100945</strain>
    </source>
</reference>
<keyword evidence="3 8" id="KW-0285">Flavoprotein</keyword>
<protein>
    <recommendedName>
        <fullName evidence="8">Sulfhydryl oxidase</fullName>
        <ecNumber evidence="8">1.8.3.2</ecNumber>
    </recommendedName>
</protein>
<dbReference type="GO" id="GO:0050660">
    <property type="term" value="F:flavin adenine dinucleotide binding"/>
    <property type="evidence" value="ECO:0007669"/>
    <property type="project" value="TreeGrafter"/>
</dbReference>
<comment type="catalytic activity">
    <reaction evidence="8">
        <text>2 R'C(R)SH + O2 = R'C(R)S-S(R)CR' + H2O2</text>
        <dbReference type="Rhea" id="RHEA:17357"/>
        <dbReference type="ChEBI" id="CHEBI:15379"/>
        <dbReference type="ChEBI" id="CHEBI:16240"/>
        <dbReference type="ChEBI" id="CHEBI:16520"/>
        <dbReference type="ChEBI" id="CHEBI:17412"/>
        <dbReference type="EC" id="1.8.3.2"/>
    </reaction>
</comment>
<evidence type="ECO:0000256" key="2">
    <source>
        <dbReference type="ARBA" id="ARBA00004569"/>
    </source>
</evidence>
<comment type="subcellular location">
    <subcellularLocation>
        <location evidence="2">Mitochondrion intermembrane space</location>
    </subcellularLocation>
</comment>
<dbReference type="Pfam" id="PF04777">
    <property type="entry name" value="Evr1_Alr"/>
    <property type="match status" value="1"/>
</dbReference>
<dbReference type="EC" id="1.8.3.2" evidence="8"/>
<feature type="region of interest" description="Disordered" evidence="9">
    <location>
        <begin position="58"/>
        <end position="91"/>
    </location>
</feature>
<evidence type="ECO:0000256" key="1">
    <source>
        <dbReference type="ARBA" id="ARBA00001974"/>
    </source>
</evidence>
<name>A0A2S4L3C9_9HYPO</name>
<dbReference type="PANTHER" id="PTHR12645">
    <property type="entry name" value="ALR/ERV"/>
    <property type="match status" value="1"/>
</dbReference>
<evidence type="ECO:0000256" key="3">
    <source>
        <dbReference type="ARBA" id="ARBA00022630"/>
    </source>
</evidence>
<dbReference type="AlphaFoldDB" id="A0A2S4L3C9"/>
<feature type="region of interest" description="Disordered" evidence="9">
    <location>
        <begin position="1"/>
        <end position="38"/>
    </location>
</feature>
<evidence type="ECO:0000313" key="11">
    <source>
        <dbReference type="EMBL" id="POR36897.1"/>
    </source>
</evidence>
<evidence type="ECO:0000313" key="12">
    <source>
        <dbReference type="Proteomes" id="UP000237481"/>
    </source>
</evidence>
<evidence type="ECO:0000256" key="7">
    <source>
        <dbReference type="ARBA" id="ARBA00023157"/>
    </source>
</evidence>
<dbReference type="InterPro" id="IPR036774">
    <property type="entry name" value="ERV/ALR_sulphydryl_oxid_sf"/>
</dbReference>
<comment type="cofactor">
    <cofactor evidence="1 8">
        <name>FAD</name>
        <dbReference type="ChEBI" id="CHEBI:57692"/>
    </cofactor>
</comment>
<evidence type="ECO:0000256" key="9">
    <source>
        <dbReference type="SAM" id="MobiDB-lite"/>
    </source>
</evidence>
<gene>
    <name evidence="11" type="ORF">TPAR_02916</name>
</gene>
<keyword evidence="6" id="KW-0496">Mitochondrion</keyword>
<feature type="compositionally biased region" description="Low complexity" evidence="9">
    <location>
        <begin position="65"/>
        <end position="82"/>
    </location>
</feature>
<feature type="domain" description="ERV/ALR sulfhydryl oxidase" evidence="10">
    <location>
        <begin position="88"/>
        <end position="188"/>
    </location>
</feature>
<dbReference type="EMBL" id="PKSG01000294">
    <property type="protein sequence ID" value="POR36897.1"/>
    <property type="molecule type" value="Genomic_DNA"/>
</dbReference>
<evidence type="ECO:0000259" key="10">
    <source>
        <dbReference type="PROSITE" id="PS51324"/>
    </source>
</evidence>
<keyword evidence="7" id="KW-1015">Disulfide bond</keyword>
<keyword evidence="12" id="KW-1185">Reference proteome</keyword>
<comment type="caution">
    <text evidence="11">The sequence shown here is derived from an EMBL/GenBank/DDBJ whole genome shotgun (WGS) entry which is preliminary data.</text>
</comment>
<sequence>MTDEASAHDATSVATGSVDSPGEQPKRFPRGVVLGKDGKPCRSCTSFAAWAAQTKQKAKQNGGVTSSSSSTNNTAAADATATGPPADCPPDVEVLGRSTWTLLHSIAATYPETPSRSQQSDLLSFVRLFSKLYPCWVCAEDFRTYLGREVPRVGSRDEFGKWLCGAHNDVNRKLGKPEFDCSKWEQRWRTGWEDGRCD</sequence>
<dbReference type="SUPFAM" id="SSF69000">
    <property type="entry name" value="FAD-dependent thiol oxidase"/>
    <property type="match status" value="1"/>
</dbReference>
<dbReference type="Gene3D" id="4.10.320.60">
    <property type="match status" value="1"/>
</dbReference>
<evidence type="ECO:0000256" key="6">
    <source>
        <dbReference type="ARBA" id="ARBA00023128"/>
    </source>
</evidence>
<proteinExistence type="predicted"/>
<dbReference type="GO" id="GO:0005758">
    <property type="term" value="C:mitochondrial intermembrane space"/>
    <property type="evidence" value="ECO:0007669"/>
    <property type="project" value="UniProtKB-SubCell"/>
</dbReference>